<evidence type="ECO:0000313" key="1">
    <source>
        <dbReference type="EMBL" id="THG97582.1"/>
    </source>
</evidence>
<keyword evidence="2" id="KW-1185">Reference proteome</keyword>
<gene>
    <name evidence="1" type="ORF">EW026_g4448</name>
</gene>
<organism evidence="1 2">
    <name type="scientific">Hermanssonia centrifuga</name>
    <dbReference type="NCBI Taxonomy" id="98765"/>
    <lineage>
        <taxon>Eukaryota</taxon>
        <taxon>Fungi</taxon>
        <taxon>Dikarya</taxon>
        <taxon>Basidiomycota</taxon>
        <taxon>Agaricomycotina</taxon>
        <taxon>Agaricomycetes</taxon>
        <taxon>Polyporales</taxon>
        <taxon>Meruliaceae</taxon>
        <taxon>Hermanssonia</taxon>
    </lineage>
</organism>
<comment type="caution">
    <text evidence="1">The sequence shown here is derived from an EMBL/GenBank/DDBJ whole genome shotgun (WGS) entry which is preliminary data.</text>
</comment>
<dbReference type="AlphaFoldDB" id="A0A4V3XAC2"/>
<protein>
    <submittedName>
        <fullName evidence="1">Uncharacterized protein</fullName>
    </submittedName>
</protein>
<dbReference type="Proteomes" id="UP000309038">
    <property type="component" value="Unassembled WGS sequence"/>
</dbReference>
<evidence type="ECO:0000313" key="2">
    <source>
        <dbReference type="Proteomes" id="UP000309038"/>
    </source>
</evidence>
<reference evidence="1 2" key="1">
    <citation type="submission" date="2019-02" db="EMBL/GenBank/DDBJ databases">
        <title>Genome sequencing of the rare red list fungi Phlebia centrifuga.</title>
        <authorList>
            <person name="Buettner E."/>
            <person name="Kellner H."/>
        </authorList>
    </citation>
    <scope>NUCLEOTIDE SEQUENCE [LARGE SCALE GENOMIC DNA]</scope>
    <source>
        <strain evidence="1 2">DSM 108282</strain>
    </source>
</reference>
<proteinExistence type="predicted"/>
<dbReference type="EMBL" id="SGPJ01000160">
    <property type="protein sequence ID" value="THG97582.1"/>
    <property type="molecule type" value="Genomic_DNA"/>
</dbReference>
<name>A0A4V3XAC2_9APHY</name>
<accession>A0A4V3XAC2</accession>
<sequence>MESIKFAYDWRQPDKQSGFRKAKADFYEETLSHLEEYQIYFCEVEGTDRKTLYKMNLATPYKNWRHINKPIVTGRNWLLDLYSVVIYEYEHTHGSQFGAAILIDPVWEIGNLSRHLSCNLPRLLIQIYDNIPEAYNEDTASKEATLLTLHTSSVESKGLEP</sequence>